<comment type="similarity">
    <text evidence="1">Belongs to the NAD(P)-dependent epimerase/dehydratase family.</text>
</comment>
<organism evidence="6 7">
    <name type="scientific">Rehmannia glutinosa</name>
    <name type="common">Chinese foxglove</name>
    <dbReference type="NCBI Taxonomy" id="99300"/>
    <lineage>
        <taxon>Eukaryota</taxon>
        <taxon>Viridiplantae</taxon>
        <taxon>Streptophyta</taxon>
        <taxon>Embryophyta</taxon>
        <taxon>Tracheophyta</taxon>
        <taxon>Spermatophyta</taxon>
        <taxon>Magnoliopsida</taxon>
        <taxon>eudicotyledons</taxon>
        <taxon>Gunneridae</taxon>
        <taxon>Pentapetalae</taxon>
        <taxon>asterids</taxon>
        <taxon>lamiids</taxon>
        <taxon>Lamiales</taxon>
        <taxon>Orobanchaceae</taxon>
        <taxon>Rehmannieae</taxon>
        <taxon>Rehmannia</taxon>
    </lineage>
</organism>
<feature type="domain" description="NAD-dependent epimerase/dehydratase" evidence="5">
    <location>
        <begin position="98"/>
        <end position="251"/>
    </location>
</feature>
<evidence type="ECO:0000256" key="4">
    <source>
        <dbReference type="SAM" id="Phobius"/>
    </source>
</evidence>
<accession>A0ABR0UGD9</accession>
<evidence type="ECO:0000313" key="6">
    <source>
        <dbReference type="EMBL" id="KAK6121633.1"/>
    </source>
</evidence>
<keyword evidence="4" id="KW-0812">Transmembrane</keyword>
<name>A0ABR0UGD9_REHGL</name>
<dbReference type="InterPro" id="IPR001509">
    <property type="entry name" value="Epimerase_deHydtase"/>
</dbReference>
<feature type="domain" description="NAD-dependent epimerase/dehydratase" evidence="5">
    <location>
        <begin position="260"/>
        <end position="305"/>
    </location>
</feature>
<comment type="caution">
    <text evidence="6">The sequence shown here is derived from an EMBL/GenBank/DDBJ whole genome shotgun (WGS) entry which is preliminary data.</text>
</comment>
<dbReference type="PANTHER" id="PTHR43574">
    <property type="entry name" value="EPIMERASE-RELATED"/>
    <property type="match status" value="1"/>
</dbReference>
<dbReference type="InterPro" id="IPR036291">
    <property type="entry name" value="NAD(P)-bd_dom_sf"/>
</dbReference>
<keyword evidence="2" id="KW-0520">NAD</keyword>
<keyword evidence="7" id="KW-1185">Reference proteome</keyword>
<dbReference type="Pfam" id="PF01370">
    <property type="entry name" value="Epimerase"/>
    <property type="match status" value="2"/>
</dbReference>
<reference evidence="6 7" key="1">
    <citation type="journal article" date="2021" name="Comput. Struct. Biotechnol. J.">
        <title>De novo genome assembly of the potent medicinal plant Rehmannia glutinosa using nanopore technology.</title>
        <authorList>
            <person name="Ma L."/>
            <person name="Dong C."/>
            <person name="Song C."/>
            <person name="Wang X."/>
            <person name="Zheng X."/>
            <person name="Niu Y."/>
            <person name="Chen S."/>
            <person name="Feng W."/>
        </authorList>
    </citation>
    <scope>NUCLEOTIDE SEQUENCE [LARGE SCALE GENOMIC DNA]</scope>
    <source>
        <strain evidence="6">DH-2019</strain>
    </source>
</reference>
<proteinExistence type="inferred from homology"/>
<dbReference type="SUPFAM" id="SSF51735">
    <property type="entry name" value="NAD(P)-binding Rossmann-fold domains"/>
    <property type="match status" value="1"/>
</dbReference>
<dbReference type="Gene3D" id="3.40.50.720">
    <property type="entry name" value="NAD(P)-binding Rossmann-like Domain"/>
    <property type="match status" value="2"/>
</dbReference>
<dbReference type="EMBL" id="JABTTQ020002867">
    <property type="protein sequence ID" value="KAK6121633.1"/>
    <property type="molecule type" value="Genomic_DNA"/>
</dbReference>
<dbReference type="Proteomes" id="UP001318860">
    <property type="component" value="Unassembled WGS sequence"/>
</dbReference>
<keyword evidence="4" id="KW-1133">Transmembrane helix</keyword>
<gene>
    <name evidence="6" type="ORF">DH2020_044624</name>
</gene>
<keyword evidence="3" id="KW-0413">Isomerase</keyword>
<evidence type="ECO:0000256" key="3">
    <source>
        <dbReference type="ARBA" id="ARBA00023235"/>
    </source>
</evidence>
<evidence type="ECO:0000256" key="2">
    <source>
        <dbReference type="ARBA" id="ARBA00023027"/>
    </source>
</evidence>
<feature type="transmembrane region" description="Helical" evidence="4">
    <location>
        <begin position="33"/>
        <end position="52"/>
    </location>
</feature>
<evidence type="ECO:0000313" key="7">
    <source>
        <dbReference type="Proteomes" id="UP001318860"/>
    </source>
</evidence>
<keyword evidence="4" id="KW-0472">Membrane</keyword>
<evidence type="ECO:0000256" key="1">
    <source>
        <dbReference type="ARBA" id="ARBA00007637"/>
    </source>
</evidence>
<protein>
    <recommendedName>
        <fullName evidence="5">NAD-dependent epimerase/dehydratase domain-containing protein</fullName>
    </recommendedName>
</protein>
<sequence length="379" mass="41932">MFQMKHIDSAPSTPGKFKMEKSPYNRLRLHSSLAKLTFWSFVFIGLIFVFFFRSPSTSSPVTSDLSRRSLRTSLNAGPDFEKRVRASAKIRSRNGISVLVTGAAGFVGTHVSAALKRRGDGVVGLDNFNDYYDPSLKRDRQALLERSGIYIVEGDINDSVLLAKLFDIVPFTHVMHLAAQAGVRYAMENPSSYVHSNIAGLVNVLEVCKNANPQPAIVWASSSSVYGLNTKVPFSEKDRTDQPASLYARLKKPAGYGVFLFTKDILKGKSIPIFEAANHGTVARDFTYIEDIVKGCLAALDTAEKVRVAVVRKRAGSIEGQEVGYEVAEEWGRTIHADANISLAQRELGYKPTTDLQTGLKKFVQWYLSYYVNGKKSAQ</sequence>
<evidence type="ECO:0000259" key="5">
    <source>
        <dbReference type="Pfam" id="PF01370"/>
    </source>
</evidence>